<feature type="chain" id="PRO_5047263661" description="Secreted protein" evidence="1">
    <location>
        <begin position="30"/>
        <end position="77"/>
    </location>
</feature>
<evidence type="ECO:0000256" key="1">
    <source>
        <dbReference type="SAM" id="SignalP"/>
    </source>
</evidence>
<dbReference type="Proteomes" id="UP001595764">
    <property type="component" value="Unassembled WGS sequence"/>
</dbReference>
<keyword evidence="1" id="KW-0732">Signal</keyword>
<comment type="caution">
    <text evidence="2">The sequence shown here is derived from an EMBL/GenBank/DDBJ whole genome shotgun (WGS) entry which is preliminary data.</text>
</comment>
<evidence type="ECO:0000313" key="2">
    <source>
        <dbReference type="EMBL" id="MFC3516971.1"/>
    </source>
</evidence>
<accession>A0ABV7QV55</accession>
<evidence type="ECO:0008006" key="4">
    <source>
        <dbReference type="Google" id="ProtNLM"/>
    </source>
</evidence>
<dbReference type="EMBL" id="JBHRWI010000071">
    <property type="protein sequence ID" value="MFC3516971.1"/>
    <property type="molecule type" value="Genomic_DNA"/>
</dbReference>
<feature type="signal peptide" evidence="1">
    <location>
        <begin position="1"/>
        <end position="29"/>
    </location>
</feature>
<protein>
    <recommendedName>
        <fullName evidence="4">Secreted protein</fullName>
    </recommendedName>
</protein>
<organism evidence="2 3">
    <name type="scientific">Amycolatopsis halotolerans</name>
    <dbReference type="NCBI Taxonomy" id="330083"/>
    <lineage>
        <taxon>Bacteria</taxon>
        <taxon>Bacillati</taxon>
        <taxon>Actinomycetota</taxon>
        <taxon>Actinomycetes</taxon>
        <taxon>Pseudonocardiales</taxon>
        <taxon>Pseudonocardiaceae</taxon>
        <taxon>Amycolatopsis</taxon>
    </lineage>
</organism>
<sequence>MTMRKFWATAAVCVAATGGSLLLSGTAFASHLEYKGPYETPDDCVHALRALPPDPTVDGAECIPMNGKHYIEISHTN</sequence>
<gene>
    <name evidence="2" type="ORF">ACFORO_42895</name>
</gene>
<proteinExistence type="predicted"/>
<name>A0ABV7QV55_9PSEU</name>
<reference evidence="3" key="1">
    <citation type="journal article" date="2019" name="Int. J. Syst. Evol. Microbiol.">
        <title>The Global Catalogue of Microorganisms (GCM) 10K type strain sequencing project: providing services to taxonomists for standard genome sequencing and annotation.</title>
        <authorList>
            <consortium name="The Broad Institute Genomics Platform"/>
            <consortium name="The Broad Institute Genome Sequencing Center for Infectious Disease"/>
            <person name="Wu L."/>
            <person name="Ma J."/>
        </authorList>
    </citation>
    <scope>NUCLEOTIDE SEQUENCE [LARGE SCALE GENOMIC DNA]</scope>
    <source>
        <strain evidence="3">CGMCC 4.7682</strain>
    </source>
</reference>
<dbReference type="RefSeq" id="WP_244223705.1">
    <property type="nucleotide sequence ID" value="NZ_JBHMAY010000077.1"/>
</dbReference>
<keyword evidence="3" id="KW-1185">Reference proteome</keyword>
<evidence type="ECO:0000313" key="3">
    <source>
        <dbReference type="Proteomes" id="UP001595764"/>
    </source>
</evidence>